<accession>A0AAQ3TZG7</accession>
<dbReference type="EMBL" id="CP144750">
    <property type="protein sequence ID" value="WVZ80270.1"/>
    <property type="molecule type" value="Genomic_DNA"/>
</dbReference>
<dbReference type="AlphaFoldDB" id="A0AAQ3TZG7"/>
<sequence length="224" mass="24328">MTTVSLCAMGPSPAFSAALACLQLPFFPLRHTRDPDKLESNARTEPPRRPLSLRVARAPPGPLSSGGGPCRPTRDPPASASPRERCGHRLEPPWTRARVELDPGELRAADPEHPGAKPPFLGAPKPPSTPFPERQATSPPSSSLRCLRRVSTESEPKVRLAALHPISQAFPRPKLHTRTPLHLLSGDAPPRKGHRRRGLRSPSVTPSPFSPASLDLDPMPQIHR</sequence>
<feature type="compositionally biased region" description="Basic and acidic residues" evidence="1">
    <location>
        <begin position="31"/>
        <end position="48"/>
    </location>
</feature>
<dbReference type="Proteomes" id="UP001341281">
    <property type="component" value="Chromosome 06"/>
</dbReference>
<protein>
    <submittedName>
        <fullName evidence="2">Uncharacterized protein</fullName>
    </submittedName>
</protein>
<evidence type="ECO:0000313" key="2">
    <source>
        <dbReference type="EMBL" id="WVZ80270.1"/>
    </source>
</evidence>
<keyword evidence="3" id="KW-1185">Reference proteome</keyword>
<evidence type="ECO:0000256" key="1">
    <source>
        <dbReference type="SAM" id="MobiDB-lite"/>
    </source>
</evidence>
<organism evidence="2 3">
    <name type="scientific">Paspalum notatum var. saurae</name>
    <dbReference type="NCBI Taxonomy" id="547442"/>
    <lineage>
        <taxon>Eukaryota</taxon>
        <taxon>Viridiplantae</taxon>
        <taxon>Streptophyta</taxon>
        <taxon>Embryophyta</taxon>
        <taxon>Tracheophyta</taxon>
        <taxon>Spermatophyta</taxon>
        <taxon>Magnoliopsida</taxon>
        <taxon>Liliopsida</taxon>
        <taxon>Poales</taxon>
        <taxon>Poaceae</taxon>
        <taxon>PACMAD clade</taxon>
        <taxon>Panicoideae</taxon>
        <taxon>Andropogonodae</taxon>
        <taxon>Paspaleae</taxon>
        <taxon>Paspalinae</taxon>
        <taxon>Paspalum</taxon>
    </lineage>
</organism>
<feature type="compositionally biased region" description="Basic and acidic residues" evidence="1">
    <location>
        <begin position="82"/>
        <end position="115"/>
    </location>
</feature>
<proteinExistence type="predicted"/>
<gene>
    <name evidence="2" type="ORF">U9M48_027761</name>
</gene>
<reference evidence="2 3" key="1">
    <citation type="submission" date="2024-02" db="EMBL/GenBank/DDBJ databases">
        <title>High-quality chromosome-scale genome assembly of Pensacola bahiagrass (Paspalum notatum Flugge var. saurae).</title>
        <authorList>
            <person name="Vega J.M."/>
            <person name="Podio M."/>
            <person name="Orjuela J."/>
            <person name="Siena L.A."/>
            <person name="Pessino S.C."/>
            <person name="Combes M.C."/>
            <person name="Mariac C."/>
            <person name="Albertini E."/>
            <person name="Pupilli F."/>
            <person name="Ortiz J.P.A."/>
            <person name="Leblanc O."/>
        </authorList>
    </citation>
    <scope>NUCLEOTIDE SEQUENCE [LARGE SCALE GENOMIC DNA]</scope>
    <source>
        <strain evidence="2">R1</strain>
        <tissue evidence="2">Leaf</tissue>
    </source>
</reference>
<evidence type="ECO:0000313" key="3">
    <source>
        <dbReference type="Proteomes" id="UP001341281"/>
    </source>
</evidence>
<feature type="region of interest" description="Disordered" evidence="1">
    <location>
        <begin position="31"/>
        <end position="224"/>
    </location>
</feature>
<name>A0AAQ3TZG7_PASNO</name>